<keyword evidence="3" id="KW-0677">Repeat</keyword>
<keyword evidence="5" id="KW-0862">Zinc</keyword>
<gene>
    <name evidence="9" type="ORF">DGYR_LOCUS5736</name>
</gene>
<evidence type="ECO:0000259" key="8">
    <source>
        <dbReference type="PROSITE" id="PS50157"/>
    </source>
</evidence>
<sequence length="676" mass="77005">MSTTINIQKSDGTEVQALVRLDDAIRWTEEEKAEESLTIRLGKLPSRVYDCAPSTEATLVLAENWSCWKDSRSGERYYCSDCDYSSSQRAYIRQHVDVTHCDFRPFKCPLCEYAGKRSHALREHMLLHSRIRPYKCDVCPASFRKKNHLTTHSKTHIRKSSSSTCPFCKLQVSKLTPLTKHIRTVHSDDAIVCDYCEYFTINMEEIDEHVSSHGNIATYKCAHCNFSCKLKQLIESHVKQKHHVEQNKEDEKEELILKCSVCGFLTPSRSELKEHMSEHIESQGFVHDEGLYRCTICSYTCEMQRTIKAHIWKHSGHRDISYPCFNTGEENAAVKMEASPKRIETNDGGDLVVGCQVDVFSSEEKDVVVGHNYTSSRKRKRNESEDERMAIAKFFVEKLNDLAVTVVPEKKSNTDESCCSSPRSHSPGISSSLLEVAETCLKRENGKSSEIKCSLCAHRAETTADLEKHALEQHCTLRTFKCKSCSASFYYKNQLRIHMSVHENGEVAEYGSSKCSTCNRIFETVNELEEHVKTDHNAKDGTLQCSQCDFVAISSRALKSHQKRHKWDARYVAHPLEQYKCALCGYVCHHLPSLKSHMWRHSAHTNYSYAATNDAINAALDGRSHPHTATLVTFRCCQCGYETDERQELTEHMITHQDIIEKTLMINKAALGQAAV</sequence>
<evidence type="ECO:0000256" key="3">
    <source>
        <dbReference type="ARBA" id="ARBA00022737"/>
    </source>
</evidence>
<dbReference type="InterPro" id="IPR036236">
    <property type="entry name" value="Znf_C2H2_sf"/>
</dbReference>
<reference evidence="9 10" key="1">
    <citation type="submission" date="2020-08" db="EMBL/GenBank/DDBJ databases">
        <authorList>
            <person name="Hejnol A."/>
        </authorList>
    </citation>
    <scope>NUCLEOTIDE SEQUENCE [LARGE SCALE GENOMIC DNA]</scope>
</reference>
<feature type="domain" description="C2H2-type" evidence="8">
    <location>
        <begin position="292"/>
        <end position="319"/>
    </location>
</feature>
<feature type="domain" description="C2H2-type" evidence="8">
    <location>
        <begin position="634"/>
        <end position="656"/>
    </location>
</feature>
<dbReference type="Proteomes" id="UP000549394">
    <property type="component" value="Unassembled WGS sequence"/>
</dbReference>
<name>A0A7I8VLN5_9ANNE</name>
<accession>A0A7I8VLN5</accession>
<feature type="domain" description="C2H2-type" evidence="8">
    <location>
        <begin position="513"/>
        <end position="541"/>
    </location>
</feature>
<evidence type="ECO:0000256" key="2">
    <source>
        <dbReference type="ARBA" id="ARBA00022723"/>
    </source>
</evidence>
<evidence type="ECO:0000256" key="6">
    <source>
        <dbReference type="ARBA" id="ARBA00023242"/>
    </source>
</evidence>
<evidence type="ECO:0000256" key="1">
    <source>
        <dbReference type="ARBA" id="ARBA00004123"/>
    </source>
</evidence>
<evidence type="ECO:0000313" key="10">
    <source>
        <dbReference type="Proteomes" id="UP000549394"/>
    </source>
</evidence>
<evidence type="ECO:0000256" key="7">
    <source>
        <dbReference type="PROSITE-ProRule" id="PRU00042"/>
    </source>
</evidence>
<dbReference type="AlphaFoldDB" id="A0A7I8VLN5"/>
<dbReference type="FunFam" id="3.30.160.60:FF:000145">
    <property type="entry name" value="Zinc finger protein 574"/>
    <property type="match status" value="1"/>
</dbReference>
<evidence type="ECO:0000313" key="9">
    <source>
        <dbReference type="EMBL" id="CAD5117181.1"/>
    </source>
</evidence>
<dbReference type="PANTHER" id="PTHR24403:SF74">
    <property type="entry name" value="ZINC FINGER PROTEIN 507"/>
    <property type="match status" value="1"/>
</dbReference>
<feature type="domain" description="C2H2-type" evidence="8">
    <location>
        <begin position="77"/>
        <end position="105"/>
    </location>
</feature>
<evidence type="ECO:0000256" key="4">
    <source>
        <dbReference type="ARBA" id="ARBA00022771"/>
    </source>
</evidence>
<keyword evidence="4 7" id="KW-0863">Zinc-finger</keyword>
<dbReference type="PROSITE" id="PS00028">
    <property type="entry name" value="ZINC_FINGER_C2H2_1"/>
    <property type="match status" value="7"/>
</dbReference>
<dbReference type="SUPFAM" id="SSF57667">
    <property type="entry name" value="beta-beta-alpha zinc fingers"/>
    <property type="match status" value="4"/>
</dbReference>
<feature type="domain" description="C2H2-type" evidence="8">
    <location>
        <begin position="106"/>
        <end position="133"/>
    </location>
</feature>
<dbReference type="PROSITE" id="PS50157">
    <property type="entry name" value="ZINC_FINGER_C2H2_2"/>
    <property type="match status" value="7"/>
</dbReference>
<comment type="subcellular location">
    <subcellularLocation>
        <location evidence="1">Nucleus</location>
    </subcellularLocation>
</comment>
<dbReference type="GO" id="GO:0008270">
    <property type="term" value="F:zinc ion binding"/>
    <property type="evidence" value="ECO:0007669"/>
    <property type="project" value="UniProtKB-KW"/>
</dbReference>
<organism evidence="9 10">
    <name type="scientific">Dimorphilus gyrociliatus</name>
    <dbReference type="NCBI Taxonomy" id="2664684"/>
    <lineage>
        <taxon>Eukaryota</taxon>
        <taxon>Metazoa</taxon>
        <taxon>Spiralia</taxon>
        <taxon>Lophotrochozoa</taxon>
        <taxon>Annelida</taxon>
        <taxon>Polychaeta</taxon>
        <taxon>Polychaeta incertae sedis</taxon>
        <taxon>Dinophilidae</taxon>
        <taxon>Dimorphilus</taxon>
    </lineage>
</organism>
<keyword evidence="10" id="KW-1185">Reference proteome</keyword>
<evidence type="ECO:0000256" key="5">
    <source>
        <dbReference type="ARBA" id="ARBA00022833"/>
    </source>
</evidence>
<dbReference type="SMART" id="SM00355">
    <property type="entry name" value="ZnF_C2H2"/>
    <property type="match status" value="14"/>
</dbReference>
<dbReference type="Gene3D" id="3.30.160.60">
    <property type="entry name" value="Classic Zinc Finger"/>
    <property type="match status" value="7"/>
</dbReference>
<dbReference type="EMBL" id="CAJFCJ010000007">
    <property type="protein sequence ID" value="CAD5117181.1"/>
    <property type="molecule type" value="Genomic_DNA"/>
</dbReference>
<proteinExistence type="predicted"/>
<dbReference type="InterPro" id="IPR013087">
    <property type="entry name" value="Znf_C2H2_type"/>
</dbReference>
<keyword evidence="6" id="KW-0539">Nucleus</keyword>
<dbReference type="GO" id="GO:0005634">
    <property type="term" value="C:nucleus"/>
    <property type="evidence" value="ECO:0007669"/>
    <property type="project" value="UniProtKB-SubCell"/>
</dbReference>
<dbReference type="InterPro" id="IPR050688">
    <property type="entry name" value="Zinc_finger/UBP_domain"/>
</dbReference>
<feature type="domain" description="C2H2-type" evidence="8">
    <location>
        <begin position="134"/>
        <end position="161"/>
    </location>
</feature>
<dbReference type="GO" id="GO:0045944">
    <property type="term" value="P:positive regulation of transcription by RNA polymerase II"/>
    <property type="evidence" value="ECO:0007669"/>
    <property type="project" value="TreeGrafter"/>
</dbReference>
<feature type="domain" description="C2H2-type" evidence="8">
    <location>
        <begin position="480"/>
        <end position="507"/>
    </location>
</feature>
<protein>
    <recommendedName>
        <fullName evidence="8">C2H2-type domain-containing protein</fullName>
    </recommendedName>
</protein>
<dbReference type="Pfam" id="PF00096">
    <property type="entry name" value="zf-C2H2"/>
    <property type="match status" value="2"/>
</dbReference>
<dbReference type="PANTHER" id="PTHR24403">
    <property type="entry name" value="ZINC FINGER PROTEIN"/>
    <property type="match status" value="1"/>
</dbReference>
<keyword evidence="2" id="KW-0479">Metal-binding</keyword>
<dbReference type="OrthoDB" id="3561125at2759"/>
<comment type="caution">
    <text evidence="9">The sequence shown here is derived from an EMBL/GenBank/DDBJ whole genome shotgun (WGS) entry which is preliminary data.</text>
</comment>